<dbReference type="PANTHER" id="PTHR32083:SF0">
    <property type="entry name" value="CILIA AND FLAGELLA-ASSOCIATED PROTEIN 58"/>
    <property type="match status" value="1"/>
</dbReference>
<feature type="compositionally biased region" description="Basic and acidic residues" evidence="2">
    <location>
        <begin position="121"/>
        <end position="137"/>
    </location>
</feature>
<dbReference type="AlphaFoldDB" id="A0A667YW23"/>
<evidence type="ECO:0000313" key="3">
    <source>
        <dbReference type="Ensembl" id="ENSMMDP00005034780.1"/>
    </source>
</evidence>
<protein>
    <submittedName>
        <fullName evidence="3">Uncharacterized protein</fullName>
    </submittedName>
</protein>
<evidence type="ECO:0000256" key="2">
    <source>
        <dbReference type="SAM" id="MobiDB-lite"/>
    </source>
</evidence>
<evidence type="ECO:0000256" key="1">
    <source>
        <dbReference type="ARBA" id="ARBA00023054"/>
    </source>
</evidence>
<reference evidence="3" key="3">
    <citation type="submission" date="2025-09" db="UniProtKB">
        <authorList>
            <consortium name="Ensembl"/>
        </authorList>
    </citation>
    <scope>IDENTIFICATION</scope>
</reference>
<accession>A0A667YW23</accession>
<dbReference type="PANTHER" id="PTHR32083">
    <property type="entry name" value="CILIA AND FLAGELLA-ASSOCIATED PROTEIN 58-RELATED"/>
    <property type="match status" value="1"/>
</dbReference>
<dbReference type="InParanoid" id="A0A667YW23"/>
<keyword evidence="1" id="KW-0175">Coiled coil</keyword>
<sequence length="137" mass="15999">STSQKAEQKEEEDIFKSLEKDFQLVLCELDGDKSLDKFRVEYEKVAQALRKSHDSEKRLMAERRELTVEITDAALSQSQEDQTELTSLKRELEKAWKMIDTAQDEVKKHKEVILSLQQELKNSKMNEQHSGKSKRTD</sequence>
<feature type="region of interest" description="Disordered" evidence="2">
    <location>
        <begin position="117"/>
        <end position="137"/>
    </location>
</feature>
<evidence type="ECO:0000313" key="4">
    <source>
        <dbReference type="Proteomes" id="UP000472263"/>
    </source>
</evidence>
<dbReference type="GO" id="GO:0005856">
    <property type="term" value="C:cytoskeleton"/>
    <property type="evidence" value="ECO:0007669"/>
    <property type="project" value="TreeGrafter"/>
</dbReference>
<dbReference type="Ensembl" id="ENSMMDT00005035547.1">
    <property type="protein sequence ID" value="ENSMMDP00005034780.1"/>
    <property type="gene ID" value="ENSMMDG00005016347.1"/>
</dbReference>
<name>A0A667YW23_9TELE</name>
<reference evidence="3" key="1">
    <citation type="submission" date="2019-06" db="EMBL/GenBank/DDBJ databases">
        <authorList>
            <consortium name="Wellcome Sanger Institute Data Sharing"/>
        </authorList>
    </citation>
    <scope>NUCLEOTIDE SEQUENCE [LARGE SCALE GENOMIC DNA]</scope>
</reference>
<dbReference type="Proteomes" id="UP000472263">
    <property type="component" value="Chromosome 14"/>
</dbReference>
<organism evidence="3 4">
    <name type="scientific">Myripristis murdjan</name>
    <name type="common">pinecone soldierfish</name>
    <dbReference type="NCBI Taxonomy" id="586833"/>
    <lineage>
        <taxon>Eukaryota</taxon>
        <taxon>Metazoa</taxon>
        <taxon>Chordata</taxon>
        <taxon>Craniata</taxon>
        <taxon>Vertebrata</taxon>
        <taxon>Euteleostomi</taxon>
        <taxon>Actinopterygii</taxon>
        <taxon>Neopterygii</taxon>
        <taxon>Teleostei</taxon>
        <taxon>Neoteleostei</taxon>
        <taxon>Acanthomorphata</taxon>
        <taxon>Holocentriformes</taxon>
        <taxon>Holocentridae</taxon>
        <taxon>Myripristis</taxon>
    </lineage>
</organism>
<keyword evidence="4" id="KW-1185">Reference proteome</keyword>
<reference evidence="3" key="2">
    <citation type="submission" date="2025-08" db="UniProtKB">
        <authorList>
            <consortium name="Ensembl"/>
        </authorList>
    </citation>
    <scope>IDENTIFICATION</scope>
</reference>
<proteinExistence type="predicted"/>
<dbReference type="GeneTree" id="ENSGT00530000063534"/>